<dbReference type="STRING" id="1121391.SAMN02745206_01395"/>
<dbReference type="CDD" id="cd07012">
    <property type="entry name" value="PBP2_Bug_TTT"/>
    <property type="match status" value="1"/>
</dbReference>
<dbReference type="RefSeq" id="WP_073038269.1">
    <property type="nucleotide sequence ID" value="NZ_FQVB01000011.1"/>
</dbReference>
<dbReference type="SUPFAM" id="SSF53850">
    <property type="entry name" value="Periplasmic binding protein-like II"/>
    <property type="match status" value="1"/>
</dbReference>
<dbReference type="Gene3D" id="3.40.190.10">
    <property type="entry name" value="Periplasmic binding protein-like II"/>
    <property type="match status" value="1"/>
</dbReference>
<sequence>MKKFTRLLWGIVLAVAFAMPGPVFAEYPEKPITYIIPFNPGGESDVTARLQEPHLEKFLGVPVNITHKPGGGGAVAWSEFQRTAKPDGYTIIGCNIPHIIGQPLIRKEAGYTTDGFKIIMWFHFTPNALVVSKDSPFKTLDDFIQYAKAHPAAVTVGGSGTYSANHLEALRLEKAAGIDLTYVPHTGTGPIIPALMGGHISAAMTYSMVGVNYKDRLRTLAVASDERVPALPDVPTFKELGYDIVGGAFRGVAAPLGTPQPIVDKLAHAFTETNKIIANKQVGLGFVMTYATGDEALKLVERMRAAYGDVLNEIRQKQK</sequence>
<dbReference type="InterPro" id="IPR005064">
    <property type="entry name" value="BUG"/>
</dbReference>
<accession>A0A1M4Z487</accession>
<dbReference type="AlphaFoldDB" id="A0A1M4Z487"/>
<dbReference type="Gene3D" id="3.40.190.150">
    <property type="entry name" value="Bordetella uptake gene, domain 1"/>
    <property type="match status" value="1"/>
</dbReference>
<feature type="signal peptide" evidence="2">
    <location>
        <begin position="1"/>
        <end position="25"/>
    </location>
</feature>
<dbReference type="Pfam" id="PF03401">
    <property type="entry name" value="TctC"/>
    <property type="match status" value="1"/>
</dbReference>
<keyword evidence="3" id="KW-0675">Receptor</keyword>
<comment type="similarity">
    <text evidence="1">Belongs to the UPF0065 (bug) family.</text>
</comment>
<feature type="chain" id="PRO_5013268339" evidence="2">
    <location>
        <begin position="26"/>
        <end position="319"/>
    </location>
</feature>
<dbReference type="PANTHER" id="PTHR42928">
    <property type="entry name" value="TRICARBOXYLATE-BINDING PROTEIN"/>
    <property type="match status" value="1"/>
</dbReference>
<dbReference type="InterPro" id="IPR042100">
    <property type="entry name" value="Bug_dom1"/>
</dbReference>
<keyword evidence="4" id="KW-1185">Reference proteome</keyword>
<organism evidence="3 4">
    <name type="scientific">Desulfacinum infernum DSM 9756</name>
    <dbReference type="NCBI Taxonomy" id="1121391"/>
    <lineage>
        <taxon>Bacteria</taxon>
        <taxon>Pseudomonadati</taxon>
        <taxon>Thermodesulfobacteriota</taxon>
        <taxon>Syntrophobacteria</taxon>
        <taxon>Syntrophobacterales</taxon>
        <taxon>Syntrophobacteraceae</taxon>
        <taxon>Desulfacinum</taxon>
    </lineage>
</organism>
<evidence type="ECO:0000256" key="1">
    <source>
        <dbReference type="ARBA" id="ARBA00006987"/>
    </source>
</evidence>
<dbReference type="EMBL" id="FQVB01000011">
    <property type="protein sequence ID" value="SHF12785.1"/>
    <property type="molecule type" value="Genomic_DNA"/>
</dbReference>
<dbReference type="OrthoDB" id="8677378at2"/>
<gene>
    <name evidence="3" type="ORF">SAMN02745206_01395</name>
</gene>
<protein>
    <submittedName>
        <fullName evidence="3">Tripartite-type tricarboxylate transporter, receptor component TctC</fullName>
    </submittedName>
</protein>
<evidence type="ECO:0000313" key="4">
    <source>
        <dbReference type="Proteomes" id="UP000184076"/>
    </source>
</evidence>
<evidence type="ECO:0000256" key="2">
    <source>
        <dbReference type="SAM" id="SignalP"/>
    </source>
</evidence>
<dbReference type="PANTHER" id="PTHR42928:SF5">
    <property type="entry name" value="BLR1237 PROTEIN"/>
    <property type="match status" value="1"/>
</dbReference>
<keyword evidence="2" id="KW-0732">Signal</keyword>
<proteinExistence type="inferred from homology"/>
<reference evidence="4" key="1">
    <citation type="submission" date="2016-11" db="EMBL/GenBank/DDBJ databases">
        <authorList>
            <person name="Varghese N."/>
            <person name="Submissions S."/>
        </authorList>
    </citation>
    <scope>NUCLEOTIDE SEQUENCE [LARGE SCALE GENOMIC DNA]</scope>
    <source>
        <strain evidence="4">DSM 9756</strain>
    </source>
</reference>
<evidence type="ECO:0000313" key="3">
    <source>
        <dbReference type="EMBL" id="SHF12785.1"/>
    </source>
</evidence>
<dbReference type="Proteomes" id="UP000184076">
    <property type="component" value="Unassembled WGS sequence"/>
</dbReference>
<dbReference type="PIRSF" id="PIRSF017082">
    <property type="entry name" value="YflP"/>
    <property type="match status" value="1"/>
</dbReference>
<name>A0A1M4Z487_9BACT</name>